<dbReference type="InterPro" id="IPR011991">
    <property type="entry name" value="ArsR-like_HTH"/>
</dbReference>
<evidence type="ECO:0000256" key="2">
    <source>
        <dbReference type="ARBA" id="ARBA00023125"/>
    </source>
</evidence>
<dbReference type="PRINTS" id="PR00598">
    <property type="entry name" value="HTHMARR"/>
</dbReference>
<dbReference type="PANTHER" id="PTHR42756:SF1">
    <property type="entry name" value="TRANSCRIPTIONAL REPRESSOR OF EMRAB OPERON"/>
    <property type="match status" value="1"/>
</dbReference>
<dbReference type="GO" id="GO:0003700">
    <property type="term" value="F:DNA-binding transcription factor activity"/>
    <property type="evidence" value="ECO:0007669"/>
    <property type="project" value="InterPro"/>
</dbReference>
<dbReference type="KEGG" id="bkr:AAFP32_13270"/>
<dbReference type="InterPro" id="IPR036390">
    <property type="entry name" value="WH_DNA-bd_sf"/>
</dbReference>
<proteinExistence type="predicted"/>
<dbReference type="PROSITE" id="PS50995">
    <property type="entry name" value="HTH_MARR_2"/>
    <property type="match status" value="1"/>
</dbReference>
<dbReference type="SUPFAM" id="SSF46785">
    <property type="entry name" value="Winged helix' DNA-binding domain"/>
    <property type="match status" value="1"/>
</dbReference>
<keyword evidence="1" id="KW-0805">Transcription regulation</keyword>
<evidence type="ECO:0000256" key="1">
    <source>
        <dbReference type="ARBA" id="ARBA00023015"/>
    </source>
</evidence>
<dbReference type="Pfam" id="PF01047">
    <property type="entry name" value="MarR"/>
    <property type="match status" value="1"/>
</dbReference>
<dbReference type="Gene3D" id="1.10.10.10">
    <property type="entry name" value="Winged helix-like DNA-binding domain superfamily/Winged helix DNA-binding domain"/>
    <property type="match status" value="1"/>
</dbReference>
<dbReference type="InterPro" id="IPR000835">
    <property type="entry name" value="HTH_MarR-typ"/>
</dbReference>
<dbReference type="EMBL" id="CP158281">
    <property type="protein sequence ID" value="XBV88522.1"/>
    <property type="molecule type" value="Genomic_DNA"/>
</dbReference>
<sequence length="149" mass="17297">MEDLSLSTLIWLRMVRFVQNSNQMSNTHLHRFDLTIAQFEMLSHIRAYEPVTQSDLAKGLTVSGGGVSRMVSRLERDGLISREQDWKTKFISLTDTGRRQLDKAYPAQLEFQSALFDEALDEDEKKLLHALMKKLYNHSVQRRGEEEKP</sequence>
<dbReference type="SMART" id="SM00347">
    <property type="entry name" value="HTH_MARR"/>
    <property type="match status" value="1"/>
</dbReference>
<keyword evidence="3" id="KW-0804">Transcription</keyword>
<name>A0AAU7UK72_9MICO</name>
<gene>
    <name evidence="5" type="ORF">AAFP32_13270</name>
</gene>
<dbReference type="CDD" id="cd00090">
    <property type="entry name" value="HTH_ARSR"/>
    <property type="match status" value="1"/>
</dbReference>
<evidence type="ECO:0000256" key="3">
    <source>
        <dbReference type="ARBA" id="ARBA00023163"/>
    </source>
</evidence>
<dbReference type="PANTHER" id="PTHR42756">
    <property type="entry name" value="TRANSCRIPTIONAL REGULATOR, MARR"/>
    <property type="match status" value="1"/>
</dbReference>
<evidence type="ECO:0000259" key="4">
    <source>
        <dbReference type="PROSITE" id="PS50995"/>
    </source>
</evidence>
<dbReference type="InterPro" id="IPR036388">
    <property type="entry name" value="WH-like_DNA-bd_sf"/>
</dbReference>
<dbReference type="GO" id="GO:0003677">
    <property type="term" value="F:DNA binding"/>
    <property type="evidence" value="ECO:0007669"/>
    <property type="project" value="UniProtKB-KW"/>
</dbReference>
<feature type="domain" description="HTH marR-type" evidence="4">
    <location>
        <begin position="1"/>
        <end position="137"/>
    </location>
</feature>
<organism evidence="5">
    <name type="scientific">Brevibacterium koreense</name>
    <dbReference type="NCBI Taxonomy" id="3140787"/>
    <lineage>
        <taxon>Bacteria</taxon>
        <taxon>Bacillati</taxon>
        <taxon>Actinomycetota</taxon>
        <taxon>Actinomycetes</taxon>
        <taxon>Micrococcales</taxon>
        <taxon>Brevibacteriaceae</taxon>
        <taxon>Brevibacterium</taxon>
    </lineage>
</organism>
<keyword evidence="2" id="KW-0238">DNA-binding</keyword>
<dbReference type="AlphaFoldDB" id="A0AAU7UK72"/>
<accession>A0AAU7UK72</accession>
<reference evidence="5" key="1">
    <citation type="submission" date="2024-06" db="EMBL/GenBank/DDBJ databases">
        <title>Brevibacterium koreense sp. nov., isolated from jogae-jeotgal, a Korean fermented seafood.</title>
        <authorList>
            <person name="Whon T.W."/>
            <person name="Nam S."/>
            <person name="Kim Y."/>
        </authorList>
    </citation>
    <scope>NUCLEOTIDE SEQUENCE</scope>
    <source>
        <strain evidence="5">CBA3109</strain>
    </source>
</reference>
<evidence type="ECO:0000313" key="5">
    <source>
        <dbReference type="EMBL" id="XBV88522.1"/>
    </source>
</evidence>
<protein>
    <submittedName>
        <fullName evidence="5">MarR family winged helix-turn-helix transcriptional regulator</fullName>
    </submittedName>
</protein>
<dbReference type="RefSeq" id="WP_350269529.1">
    <property type="nucleotide sequence ID" value="NZ_CP158281.1"/>
</dbReference>